<feature type="transmembrane region" description="Helical" evidence="1">
    <location>
        <begin position="94"/>
        <end position="114"/>
    </location>
</feature>
<dbReference type="Proteomes" id="UP000248857">
    <property type="component" value="Unassembled WGS sequence"/>
</dbReference>
<keyword evidence="3" id="KW-1185">Reference proteome</keyword>
<dbReference type="EMBL" id="PQWO01000003">
    <property type="protein sequence ID" value="PZD74376.1"/>
    <property type="molecule type" value="Genomic_DNA"/>
</dbReference>
<feature type="transmembrane region" description="Helical" evidence="1">
    <location>
        <begin position="57"/>
        <end position="82"/>
    </location>
</feature>
<proteinExistence type="predicted"/>
<feature type="transmembrane region" description="Helical" evidence="1">
    <location>
        <begin position="28"/>
        <end position="45"/>
    </location>
</feature>
<protein>
    <recommendedName>
        <fullName evidence="4">DUF4870 domain-containing protein</fullName>
    </recommendedName>
</protein>
<evidence type="ECO:0000313" key="3">
    <source>
        <dbReference type="Proteomes" id="UP000248857"/>
    </source>
</evidence>
<reference evidence="2 3" key="1">
    <citation type="journal article" date="2018" name="Sci. Rep.">
        <title>A novel species of the marine cyanobacterium Acaryochloris with a unique pigment content and lifestyle.</title>
        <authorList>
            <person name="Partensky F."/>
            <person name="Six C."/>
            <person name="Ratin M."/>
            <person name="Garczarek L."/>
            <person name="Vaulot D."/>
            <person name="Probert I."/>
            <person name="Calteau A."/>
            <person name="Gourvil P."/>
            <person name="Marie D."/>
            <person name="Grebert T."/>
            <person name="Bouchier C."/>
            <person name="Le Panse S."/>
            <person name="Gachenot M."/>
            <person name="Rodriguez F."/>
            <person name="Garrido J.L."/>
        </authorList>
    </citation>
    <scope>NUCLEOTIDE SEQUENCE [LARGE SCALE GENOMIC DNA]</scope>
    <source>
        <strain evidence="2 3">RCC1774</strain>
    </source>
</reference>
<comment type="caution">
    <text evidence="2">The sequence shown here is derived from an EMBL/GenBank/DDBJ whole genome shotgun (WGS) entry which is preliminary data.</text>
</comment>
<keyword evidence="1" id="KW-0812">Transmembrane</keyword>
<accession>A0A2W1JME2</accession>
<keyword evidence="1" id="KW-1133">Transmembrane helix</keyword>
<evidence type="ECO:0008006" key="4">
    <source>
        <dbReference type="Google" id="ProtNLM"/>
    </source>
</evidence>
<evidence type="ECO:0000256" key="1">
    <source>
        <dbReference type="SAM" id="Phobius"/>
    </source>
</evidence>
<dbReference type="RefSeq" id="WP_233501423.1">
    <property type="nucleotide sequence ID" value="NZ_CAWNWM010000003.1"/>
</dbReference>
<evidence type="ECO:0000313" key="2">
    <source>
        <dbReference type="EMBL" id="PZD74376.1"/>
    </source>
</evidence>
<organism evidence="2 3">
    <name type="scientific">Acaryochloris thomasi RCC1774</name>
    <dbReference type="NCBI Taxonomy" id="1764569"/>
    <lineage>
        <taxon>Bacteria</taxon>
        <taxon>Bacillati</taxon>
        <taxon>Cyanobacteriota</taxon>
        <taxon>Cyanophyceae</taxon>
        <taxon>Acaryochloridales</taxon>
        <taxon>Acaryochloridaceae</taxon>
        <taxon>Acaryochloris</taxon>
        <taxon>Acaryochloris thomasi</taxon>
    </lineage>
</organism>
<dbReference type="AlphaFoldDB" id="A0A2W1JME2"/>
<sequence>MGIKLIPFGAMEDPREAFDNSTLKRTLLFVYLIPVFGVVPAAWSLTRRQSDRKSRSVSRLAIALGLLWGLGILTLNTGFVFASESGASGTGLSLLVINSVFTSSYFMTMLWLMVRVWQRKPPEIPGVSRLAKFLP</sequence>
<name>A0A2W1JME2_9CYAN</name>
<gene>
    <name evidence="2" type="ORF">C1752_01377</name>
</gene>
<keyword evidence="1" id="KW-0472">Membrane</keyword>